<dbReference type="GO" id="GO:0005524">
    <property type="term" value="F:ATP binding"/>
    <property type="evidence" value="ECO:0007669"/>
    <property type="project" value="UniProtKB-KW"/>
</dbReference>
<dbReference type="SUPFAM" id="SSF52540">
    <property type="entry name" value="P-loop containing nucleoside triphosphate hydrolases"/>
    <property type="match status" value="1"/>
</dbReference>
<feature type="domain" description="Endonuclease GajA/Old nuclease/RecF-like AAA" evidence="1">
    <location>
        <begin position="2"/>
        <end position="65"/>
    </location>
</feature>
<evidence type="ECO:0000313" key="3">
    <source>
        <dbReference type="Proteomes" id="UP000282438"/>
    </source>
</evidence>
<dbReference type="OrthoDB" id="8594152at2"/>
<dbReference type="KEGG" id="iod:EJO50_04930"/>
<sequence length="84" mass="9709">MLSFINERLKFKQSRSNSNCSLMIIDEIEIALHPSAQERLAKFLHETSAKYNFCIYFATHSIQIINHIKPSKIFHLKKNTEGGS</sequence>
<dbReference type="Pfam" id="PF13175">
    <property type="entry name" value="AAA_15"/>
    <property type="match status" value="1"/>
</dbReference>
<dbReference type="Proteomes" id="UP000282438">
    <property type="component" value="Chromosome"/>
</dbReference>
<evidence type="ECO:0000313" key="2">
    <source>
        <dbReference type="EMBL" id="AZN35883.1"/>
    </source>
</evidence>
<proteinExistence type="predicted"/>
<organism evidence="2 3">
    <name type="scientific">Iodobacter ciconiae</name>
    <dbReference type="NCBI Taxonomy" id="2496266"/>
    <lineage>
        <taxon>Bacteria</taxon>
        <taxon>Pseudomonadati</taxon>
        <taxon>Pseudomonadota</taxon>
        <taxon>Betaproteobacteria</taxon>
        <taxon>Neisseriales</taxon>
        <taxon>Chitinibacteraceae</taxon>
        <taxon>Iodobacter</taxon>
    </lineage>
</organism>
<keyword evidence="2" id="KW-0547">Nucleotide-binding</keyword>
<dbReference type="EMBL" id="CP034433">
    <property type="protein sequence ID" value="AZN35883.1"/>
    <property type="molecule type" value="Genomic_DNA"/>
</dbReference>
<dbReference type="AlphaFoldDB" id="A0A3S8ZQX2"/>
<dbReference type="InterPro" id="IPR027417">
    <property type="entry name" value="P-loop_NTPase"/>
</dbReference>
<keyword evidence="3" id="KW-1185">Reference proteome</keyword>
<accession>A0A3S8ZQX2</accession>
<dbReference type="Gene3D" id="3.40.50.300">
    <property type="entry name" value="P-loop containing nucleotide triphosphate hydrolases"/>
    <property type="match status" value="1"/>
</dbReference>
<name>A0A3S8ZQX2_9NEIS</name>
<reference evidence="2 3" key="1">
    <citation type="submission" date="2018-12" db="EMBL/GenBank/DDBJ databases">
        <title>Complete genome sequence of Iodobacter sp. H11R3.</title>
        <authorList>
            <person name="Bae J.-W."/>
        </authorList>
    </citation>
    <scope>NUCLEOTIDE SEQUENCE [LARGE SCALE GENOMIC DNA]</scope>
    <source>
        <strain evidence="2 3">H11R3</strain>
    </source>
</reference>
<gene>
    <name evidence="2" type="ORF">EJO50_04930</name>
</gene>
<protein>
    <submittedName>
        <fullName evidence="2">ATP-binding protein</fullName>
    </submittedName>
</protein>
<evidence type="ECO:0000259" key="1">
    <source>
        <dbReference type="Pfam" id="PF13175"/>
    </source>
</evidence>
<dbReference type="RefSeq" id="WP_125972033.1">
    <property type="nucleotide sequence ID" value="NZ_CP034433.1"/>
</dbReference>
<keyword evidence="2" id="KW-0067">ATP-binding</keyword>
<dbReference type="InterPro" id="IPR041685">
    <property type="entry name" value="AAA_GajA/Old/RecF-like"/>
</dbReference>